<sequence length="545" mass="59002">MTQSKHTKRALLASVLSVVVCAAMLVGSTFAWFTDSVTSAGNIIKSGNLDVTMEWADGTKALNTSEWKDASKEAIFNYDLWEPGYTEVRHVKISNLGSLSLKYEIRIVPTGDVGELADVIDVYYIKDGQQISDRTQLNDTNKIGTLTQILAKPYAAKGHIPAGDNAADVATIAFKMRETADNEYQGLSIGSDFAIQLVATQYTAESDSFGSDYDTDADFAATYRVSPGNIGEYLSGQHGSMSDTKLILAPGNYGKLEIGTVTAESKDDTVYICPNGNGHDGTSLTFTDIDEFKAHVEPDKWHGRSTYIRTIENLTIAAEDGVNVEGLSIVSGHMYDTQDPINTRQGGYYLTQKLSNINFVNISFTGNVDIETSQLDTVIDGVTFDGCSFTTKGTASANGQALRYYNEANNGNVKNLTVKNCTFKNCYQGIYTSHINGISVTGCTFNTIGHNAIAVQSQSVTDHKAVVIENNSFEDIKDRIIRFNGVGADTQFTIKNNTAVNSGDLCKEVIKATSLADGITYDISGNNWGEGRKVDNAQFQDSTAG</sequence>
<dbReference type="InterPro" id="IPR023833">
    <property type="entry name" value="Signal_pept_SipW-depend-type"/>
</dbReference>
<proteinExistence type="predicted"/>
<protein>
    <submittedName>
        <fullName evidence="2">Putative ribosomally synthesized peptide with SipW-like signal peptide</fullName>
    </submittedName>
</protein>
<accession>A0A4Q7P499</accession>
<feature type="chain" id="PRO_5020262644" evidence="1">
    <location>
        <begin position="32"/>
        <end position="545"/>
    </location>
</feature>
<dbReference type="Proteomes" id="UP000292927">
    <property type="component" value="Unassembled WGS sequence"/>
</dbReference>
<dbReference type="InterPro" id="IPR011050">
    <property type="entry name" value="Pectin_lyase_fold/virulence"/>
</dbReference>
<gene>
    <name evidence="2" type="ORF">EV209_2107</name>
</gene>
<name>A0A4Q7P499_9FIRM</name>
<dbReference type="SUPFAM" id="SSF51126">
    <property type="entry name" value="Pectin lyase-like"/>
    <property type="match status" value="1"/>
</dbReference>
<keyword evidence="3" id="KW-1185">Reference proteome</keyword>
<comment type="caution">
    <text evidence="2">The sequence shown here is derived from an EMBL/GenBank/DDBJ whole genome shotgun (WGS) entry which is preliminary data.</text>
</comment>
<dbReference type="Gene3D" id="2.160.20.10">
    <property type="entry name" value="Single-stranded right-handed beta-helix, Pectin lyase-like"/>
    <property type="match status" value="1"/>
</dbReference>
<evidence type="ECO:0000256" key="1">
    <source>
        <dbReference type="SAM" id="SignalP"/>
    </source>
</evidence>
<dbReference type="OrthoDB" id="3036004at2"/>
<dbReference type="InterPro" id="IPR022121">
    <property type="entry name" value="Peptidase_M73_camelysin"/>
</dbReference>
<organism evidence="2 3">
    <name type="scientific">Cuneatibacter caecimuris</name>
    <dbReference type="NCBI Taxonomy" id="1796618"/>
    <lineage>
        <taxon>Bacteria</taxon>
        <taxon>Bacillati</taxon>
        <taxon>Bacillota</taxon>
        <taxon>Clostridia</taxon>
        <taxon>Lachnospirales</taxon>
        <taxon>Lachnospiraceae</taxon>
        <taxon>Cuneatibacter</taxon>
    </lineage>
</organism>
<dbReference type="EMBL" id="SGXF01000004">
    <property type="protein sequence ID" value="RZS94268.1"/>
    <property type="molecule type" value="Genomic_DNA"/>
</dbReference>
<evidence type="ECO:0000313" key="3">
    <source>
        <dbReference type="Proteomes" id="UP000292927"/>
    </source>
</evidence>
<dbReference type="InterPro" id="IPR006626">
    <property type="entry name" value="PbH1"/>
</dbReference>
<keyword evidence="1" id="KW-0732">Signal</keyword>
<dbReference type="Pfam" id="PF12389">
    <property type="entry name" value="Peptidase_M73"/>
    <property type="match status" value="1"/>
</dbReference>
<reference evidence="2 3" key="1">
    <citation type="submission" date="2019-02" db="EMBL/GenBank/DDBJ databases">
        <title>Genomic Encyclopedia of Type Strains, Phase IV (KMG-IV): sequencing the most valuable type-strain genomes for metagenomic binning, comparative biology and taxonomic classification.</title>
        <authorList>
            <person name="Goeker M."/>
        </authorList>
    </citation>
    <scope>NUCLEOTIDE SEQUENCE [LARGE SCALE GENOMIC DNA]</scope>
    <source>
        <strain evidence="2 3">DSM 29486</strain>
    </source>
</reference>
<dbReference type="AlphaFoldDB" id="A0A4Q7P499"/>
<feature type="signal peptide" evidence="1">
    <location>
        <begin position="1"/>
        <end position="31"/>
    </location>
</feature>
<dbReference type="InterPro" id="IPR012334">
    <property type="entry name" value="Pectin_lyas_fold"/>
</dbReference>
<dbReference type="RefSeq" id="WP_130435391.1">
    <property type="nucleotide sequence ID" value="NZ_SGXF01000004.1"/>
</dbReference>
<dbReference type="SMART" id="SM00710">
    <property type="entry name" value="PbH1"/>
    <property type="match status" value="4"/>
</dbReference>
<dbReference type="NCBIfam" id="TIGR04088">
    <property type="entry name" value="cognate_SipW"/>
    <property type="match status" value="1"/>
</dbReference>
<evidence type="ECO:0000313" key="2">
    <source>
        <dbReference type="EMBL" id="RZS94268.1"/>
    </source>
</evidence>